<sequence length="350" mass="39098">MRTFATLKEAESLLNREFYYAGHTSVYARHVDTSHPLHSLWERVRNRIRDIYGVSDNRSNSTIRAKIDNLAMSICSSARNAVESYKAALDGDRAGYDISRTQLPRKADVLALRFSSQGWSFKKDVMQLLAECNSLHLLQVLDGPSSRAVRATSDNDRNTQTIVDHAPSPIEELHGQRNIGRMEQAIQELRDRVEQTEDTCRRLQDAAALAAQTELGDENGDRAIAINRKLEKLNNSYPKLSDRTELVDAAEVVATLLQAAAAGEQMTKEHPLQLPGMPVDEQESTSGTLFSKRYDLPDDVIAHRKTLFGGVLSDNNPSPKKRGPGLEEAKPSKRMKTQSLRSPSHSNTRH</sequence>
<organism evidence="1 2">
    <name type="scientific">Lecanicillium saksenae</name>
    <dbReference type="NCBI Taxonomy" id="468837"/>
    <lineage>
        <taxon>Eukaryota</taxon>
        <taxon>Fungi</taxon>
        <taxon>Dikarya</taxon>
        <taxon>Ascomycota</taxon>
        <taxon>Pezizomycotina</taxon>
        <taxon>Sordariomycetes</taxon>
        <taxon>Hypocreomycetidae</taxon>
        <taxon>Hypocreales</taxon>
        <taxon>Cordycipitaceae</taxon>
        <taxon>Lecanicillium</taxon>
    </lineage>
</organism>
<dbReference type="Proteomes" id="UP001148737">
    <property type="component" value="Unassembled WGS sequence"/>
</dbReference>
<name>A0ACC1R480_9HYPO</name>
<accession>A0ACC1R480</accession>
<gene>
    <name evidence="1" type="ORF">NLG97_g1266</name>
</gene>
<reference evidence="1" key="1">
    <citation type="submission" date="2022-07" db="EMBL/GenBank/DDBJ databases">
        <title>Genome Sequence of Lecanicillium saksenae.</title>
        <authorList>
            <person name="Buettner E."/>
        </authorList>
    </citation>
    <scope>NUCLEOTIDE SEQUENCE</scope>
    <source>
        <strain evidence="1">VT-O1</strain>
    </source>
</reference>
<comment type="caution">
    <text evidence="1">The sequence shown here is derived from an EMBL/GenBank/DDBJ whole genome shotgun (WGS) entry which is preliminary data.</text>
</comment>
<dbReference type="EMBL" id="JANAKD010000060">
    <property type="protein sequence ID" value="KAJ3498268.1"/>
    <property type="molecule type" value="Genomic_DNA"/>
</dbReference>
<evidence type="ECO:0000313" key="2">
    <source>
        <dbReference type="Proteomes" id="UP001148737"/>
    </source>
</evidence>
<evidence type="ECO:0000313" key="1">
    <source>
        <dbReference type="EMBL" id="KAJ3498268.1"/>
    </source>
</evidence>
<proteinExistence type="predicted"/>
<protein>
    <submittedName>
        <fullName evidence="1">Uncharacterized protein</fullName>
    </submittedName>
</protein>
<keyword evidence="2" id="KW-1185">Reference proteome</keyword>